<dbReference type="GO" id="GO:0004422">
    <property type="term" value="F:hypoxanthine phosphoribosyltransferase activity"/>
    <property type="evidence" value="ECO:0007669"/>
    <property type="project" value="TreeGrafter"/>
</dbReference>
<evidence type="ECO:0000256" key="2">
    <source>
        <dbReference type="ARBA" id="ARBA00049402"/>
    </source>
</evidence>
<organism evidence="4 5">
    <name type="scientific">Porphyromonas levii</name>
    <dbReference type="NCBI Taxonomy" id="28114"/>
    <lineage>
        <taxon>Bacteria</taxon>
        <taxon>Pseudomonadati</taxon>
        <taxon>Bacteroidota</taxon>
        <taxon>Bacteroidia</taxon>
        <taxon>Bacteroidales</taxon>
        <taxon>Porphyromonadaceae</taxon>
        <taxon>Porphyromonas</taxon>
    </lineage>
</organism>
<keyword evidence="5" id="KW-1185">Reference proteome</keyword>
<keyword evidence="4" id="KW-0328">Glycosyltransferase</keyword>
<proteinExistence type="predicted"/>
<dbReference type="GO" id="GO:0006178">
    <property type="term" value="P:guanine salvage"/>
    <property type="evidence" value="ECO:0007669"/>
    <property type="project" value="TreeGrafter"/>
</dbReference>
<gene>
    <name evidence="4" type="ORF">E4P47_04675</name>
</gene>
<dbReference type="GO" id="GO:0005829">
    <property type="term" value="C:cytosol"/>
    <property type="evidence" value="ECO:0007669"/>
    <property type="project" value="TreeGrafter"/>
</dbReference>
<dbReference type="OrthoDB" id="9802824at2"/>
<dbReference type="GO" id="GO:0000287">
    <property type="term" value="F:magnesium ion binding"/>
    <property type="evidence" value="ECO:0007669"/>
    <property type="project" value="TreeGrafter"/>
</dbReference>
<keyword evidence="4" id="KW-0808">Transferase</keyword>
<comment type="caution">
    <text evidence="4">The sequence shown here is derived from an EMBL/GenBank/DDBJ whole genome shotgun (WGS) entry which is preliminary data.</text>
</comment>
<comment type="catalytic activity">
    <reaction evidence="1">
        <text>GMP + diphosphate = guanine + 5-phospho-alpha-D-ribose 1-diphosphate</text>
        <dbReference type="Rhea" id="RHEA:25424"/>
        <dbReference type="ChEBI" id="CHEBI:16235"/>
        <dbReference type="ChEBI" id="CHEBI:33019"/>
        <dbReference type="ChEBI" id="CHEBI:58017"/>
        <dbReference type="ChEBI" id="CHEBI:58115"/>
        <dbReference type="EC" id="2.4.2.8"/>
    </reaction>
    <physiologicalReaction direction="right-to-left" evidence="1">
        <dbReference type="Rhea" id="RHEA:25426"/>
    </physiologicalReaction>
</comment>
<feature type="domain" description="Phosphoribosyltransferase" evidence="3">
    <location>
        <begin position="23"/>
        <end position="165"/>
    </location>
</feature>
<name>A0A4Y8WPE6_9PORP</name>
<dbReference type="Proteomes" id="UP000297225">
    <property type="component" value="Unassembled WGS sequence"/>
</dbReference>
<dbReference type="PANTHER" id="PTHR43340:SF1">
    <property type="entry name" value="HYPOXANTHINE PHOSPHORIBOSYLTRANSFERASE"/>
    <property type="match status" value="1"/>
</dbReference>
<accession>A0A4Y8WPE6</accession>
<dbReference type="PANTHER" id="PTHR43340">
    <property type="entry name" value="HYPOXANTHINE-GUANINE PHOSPHORIBOSYLTRANSFERASE"/>
    <property type="match status" value="1"/>
</dbReference>
<dbReference type="Gene3D" id="3.40.50.2020">
    <property type="match status" value="1"/>
</dbReference>
<dbReference type="AlphaFoldDB" id="A0A4Y8WPE6"/>
<reference evidence="4 5" key="1">
    <citation type="submission" date="2019-03" db="EMBL/GenBank/DDBJ databases">
        <title>Porphyromonas levii Isolated from the Uterus of Dairy Cows.</title>
        <authorList>
            <person name="Francis A.M."/>
        </authorList>
    </citation>
    <scope>NUCLEOTIDE SEQUENCE [LARGE SCALE GENOMIC DNA]</scope>
    <source>
        <strain evidence="4 5">AF5678</strain>
    </source>
</reference>
<dbReference type="Pfam" id="PF00156">
    <property type="entry name" value="Pribosyltran"/>
    <property type="match status" value="1"/>
</dbReference>
<dbReference type="EMBL" id="SPNC01000054">
    <property type="protein sequence ID" value="TFH95344.1"/>
    <property type="molecule type" value="Genomic_DNA"/>
</dbReference>
<dbReference type="GeneID" id="66798101"/>
<dbReference type="STRING" id="1122973.GCA_000379925_01803"/>
<dbReference type="InterPro" id="IPR050408">
    <property type="entry name" value="HGPRT"/>
</dbReference>
<dbReference type="RefSeq" id="WP_018359033.1">
    <property type="nucleotide sequence ID" value="NZ_CP197400.1"/>
</dbReference>
<dbReference type="GO" id="GO:0032263">
    <property type="term" value="P:GMP salvage"/>
    <property type="evidence" value="ECO:0007669"/>
    <property type="project" value="TreeGrafter"/>
</dbReference>
<comment type="catalytic activity">
    <reaction evidence="2">
        <text>IMP + diphosphate = hypoxanthine + 5-phospho-alpha-D-ribose 1-diphosphate</text>
        <dbReference type="Rhea" id="RHEA:17973"/>
        <dbReference type="ChEBI" id="CHEBI:17368"/>
        <dbReference type="ChEBI" id="CHEBI:33019"/>
        <dbReference type="ChEBI" id="CHEBI:58017"/>
        <dbReference type="ChEBI" id="CHEBI:58053"/>
        <dbReference type="EC" id="2.4.2.8"/>
    </reaction>
    <physiologicalReaction direction="right-to-left" evidence="2">
        <dbReference type="Rhea" id="RHEA:17975"/>
    </physiologicalReaction>
</comment>
<dbReference type="GO" id="GO:0046100">
    <property type="term" value="P:hypoxanthine metabolic process"/>
    <property type="evidence" value="ECO:0007669"/>
    <property type="project" value="TreeGrafter"/>
</dbReference>
<evidence type="ECO:0000313" key="4">
    <source>
        <dbReference type="EMBL" id="TFH95344.1"/>
    </source>
</evidence>
<dbReference type="InterPro" id="IPR000836">
    <property type="entry name" value="PRTase_dom"/>
</dbReference>
<dbReference type="GO" id="GO:0032264">
    <property type="term" value="P:IMP salvage"/>
    <property type="evidence" value="ECO:0007669"/>
    <property type="project" value="TreeGrafter"/>
</dbReference>
<sequence length="180" mass="19987">MKESIEVHGLTFVPYLSEEELRPEVKRMAQDIVHDLGAKNPLFVCILNGAFMFTAELARQLDSIYDIAFAKYSSYDGLSSTGTLHEIMKPTAPMEGRVVVILEDLIDTGFTVTELRKLYKQRGATEVYVAAMLSKPDALAEGAEPAEYVGKEIPNDFILGCGLDYNGGGRMLRDIYVLKK</sequence>
<dbReference type="SUPFAM" id="SSF53271">
    <property type="entry name" value="PRTase-like"/>
    <property type="match status" value="1"/>
</dbReference>
<dbReference type="CDD" id="cd06223">
    <property type="entry name" value="PRTases_typeI"/>
    <property type="match status" value="1"/>
</dbReference>
<evidence type="ECO:0000313" key="5">
    <source>
        <dbReference type="Proteomes" id="UP000297225"/>
    </source>
</evidence>
<evidence type="ECO:0000259" key="3">
    <source>
        <dbReference type="Pfam" id="PF00156"/>
    </source>
</evidence>
<dbReference type="InterPro" id="IPR029057">
    <property type="entry name" value="PRTase-like"/>
</dbReference>
<protein>
    <submittedName>
        <fullName evidence="4">Hypoxanthine phosphoribosyltransferase</fullName>
    </submittedName>
</protein>
<evidence type="ECO:0000256" key="1">
    <source>
        <dbReference type="ARBA" id="ARBA00048811"/>
    </source>
</evidence>